<dbReference type="Gene3D" id="3.30.420.40">
    <property type="match status" value="2"/>
</dbReference>
<dbReference type="AlphaFoldDB" id="A0A670KCL2"/>
<dbReference type="Gene3D" id="3.90.640.10">
    <property type="entry name" value="Actin, Chain A, domain 4"/>
    <property type="match status" value="1"/>
</dbReference>
<reference evidence="6 7" key="1">
    <citation type="journal article" date="2019" name="Proc. Natl. Acad. Sci. U.S.A.">
        <title>Regulatory changes in pterin and carotenoid genes underlie balanced color polymorphisms in the wall lizard.</title>
        <authorList>
            <person name="Andrade P."/>
            <person name="Pinho C."/>
            <person name="Perez I de Lanuza G."/>
            <person name="Afonso S."/>
            <person name="Brejcha J."/>
            <person name="Rubin C.J."/>
            <person name="Wallerman O."/>
            <person name="Pereira P."/>
            <person name="Sabatino S.J."/>
            <person name="Bellati A."/>
            <person name="Pellitteri-Rosa D."/>
            <person name="Bosakova Z."/>
            <person name="Bunikis I."/>
            <person name="Carretero M.A."/>
            <person name="Feiner N."/>
            <person name="Marsik P."/>
            <person name="Pauperio F."/>
            <person name="Salvi D."/>
            <person name="Soler L."/>
            <person name="While G.M."/>
            <person name="Uller T."/>
            <person name="Font E."/>
            <person name="Andersson L."/>
            <person name="Carneiro M."/>
        </authorList>
    </citation>
    <scope>NUCLEOTIDE SEQUENCE</scope>
</reference>
<proteinExistence type="inferred from homology"/>
<evidence type="ECO:0000256" key="2">
    <source>
        <dbReference type="ARBA" id="ARBA00006752"/>
    </source>
</evidence>
<dbReference type="Proteomes" id="UP000472272">
    <property type="component" value="Chromosome 17"/>
</dbReference>
<dbReference type="CTD" id="10881"/>
<dbReference type="FunFam" id="3.90.640.10:FF:000007">
    <property type="entry name" value="Actin like 7B"/>
    <property type="match status" value="1"/>
</dbReference>
<evidence type="ECO:0000256" key="3">
    <source>
        <dbReference type="ARBA" id="ARBA00023212"/>
    </source>
</evidence>
<dbReference type="GeneTree" id="ENSGT00940000162158"/>
<feature type="compositionally biased region" description="Basic and acidic residues" evidence="5">
    <location>
        <begin position="26"/>
        <end position="35"/>
    </location>
</feature>
<evidence type="ECO:0000256" key="1">
    <source>
        <dbReference type="ARBA" id="ARBA00004245"/>
    </source>
</evidence>
<evidence type="ECO:0000313" key="7">
    <source>
        <dbReference type="Proteomes" id="UP000472272"/>
    </source>
</evidence>
<feature type="compositionally biased region" description="Low complexity" evidence="5">
    <location>
        <begin position="1"/>
        <end position="11"/>
    </location>
</feature>
<evidence type="ECO:0000313" key="6">
    <source>
        <dbReference type="Ensembl" id="ENSPMRP00000033319.1"/>
    </source>
</evidence>
<dbReference type="InterPro" id="IPR043129">
    <property type="entry name" value="ATPase_NBD"/>
</dbReference>
<dbReference type="OMA" id="DMWEYLF"/>
<dbReference type="SMART" id="SM00268">
    <property type="entry name" value="ACTIN"/>
    <property type="match status" value="1"/>
</dbReference>
<dbReference type="CDD" id="cd10214">
    <property type="entry name" value="ASKHA_NBD_ACTL7"/>
    <property type="match status" value="1"/>
</dbReference>
<evidence type="ECO:0000256" key="5">
    <source>
        <dbReference type="SAM" id="MobiDB-lite"/>
    </source>
</evidence>
<feature type="region of interest" description="Disordered" evidence="5">
    <location>
        <begin position="1"/>
        <end position="35"/>
    </location>
</feature>
<dbReference type="OrthoDB" id="9925380at2759"/>
<dbReference type="PRINTS" id="PR00190">
    <property type="entry name" value="ACTIN"/>
</dbReference>
<dbReference type="GO" id="GO:0032991">
    <property type="term" value="C:protein-containing complex"/>
    <property type="evidence" value="ECO:0007669"/>
    <property type="project" value="Ensembl"/>
</dbReference>
<dbReference type="GeneID" id="114588145"/>
<protein>
    <submittedName>
        <fullName evidence="6">Actin like 7A</fullName>
    </submittedName>
</protein>
<reference evidence="6" key="2">
    <citation type="submission" date="2025-08" db="UniProtKB">
        <authorList>
            <consortium name="Ensembl"/>
        </authorList>
    </citation>
    <scope>IDENTIFICATION</scope>
</reference>
<dbReference type="GO" id="GO:0005856">
    <property type="term" value="C:cytoskeleton"/>
    <property type="evidence" value="ECO:0007669"/>
    <property type="project" value="UniProtKB-SubCell"/>
</dbReference>
<sequence>MSSRGSASSGSVPLKRGPLMRPGSARARDEGEATPRMVVKETRAVVVDIGTGSCKCGFAGELKPSHVVSSTVGKHIQETAKTGDNRKETFVGRELRDAGIPLKLVNPLRHGIIVDWDTVQDMWEYLFLKEMKIRPEEHAVLVSDPPLSPTTNREKYAEMLFESFCTPAMHIAYQSRLSMYSYGKTSGLVVESGHGVSYVVPIYEGYTMPSITERVDYAGSDVTQHLMKLLNDSVNLFTEKDWPILEDIKENHCFTSVDFQQESTAPSRKYEMEYELPDGQTIIIGKERFLCSEILFKPSLINSQQLGLPLLTMTSLNKCDVTLKKNLMGNILLCGGCTMLKGFADRFQRELIKMCPNDNPISSAAAERKTSVWTGGSILASLKAFQQLWVYRKEYEERGPFYIYRKCF</sequence>
<keyword evidence="3" id="KW-0206">Cytoskeleton</keyword>
<comment type="similarity">
    <text evidence="2 4">Belongs to the actin family.</text>
</comment>
<dbReference type="FunFam" id="3.30.420.40:FF:000050">
    <property type="entry name" value="Actin, alpha skeletal muscle"/>
    <property type="match status" value="1"/>
</dbReference>
<reference evidence="6" key="3">
    <citation type="submission" date="2025-09" db="UniProtKB">
        <authorList>
            <consortium name="Ensembl"/>
        </authorList>
    </citation>
    <scope>IDENTIFICATION</scope>
</reference>
<comment type="subcellular location">
    <subcellularLocation>
        <location evidence="1">Cytoplasm</location>
        <location evidence="1">Cytoskeleton</location>
    </subcellularLocation>
</comment>
<name>A0A670KCL2_PODMU</name>
<dbReference type="InterPro" id="IPR004000">
    <property type="entry name" value="Actin"/>
</dbReference>
<keyword evidence="7" id="KW-1185">Reference proteome</keyword>
<keyword evidence="3" id="KW-0963">Cytoplasm</keyword>
<dbReference type="PANTHER" id="PTHR11937">
    <property type="entry name" value="ACTIN"/>
    <property type="match status" value="1"/>
</dbReference>
<evidence type="ECO:0000256" key="4">
    <source>
        <dbReference type="RuleBase" id="RU000487"/>
    </source>
</evidence>
<dbReference type="KEGG" id="pmua:114588145"/>
<dbReference type="RefSeq" id="XP_028568934.1">
    <property type="nucleotide sequence ID" value="XM_028713101.1"/>
</dbReference>
<gene>
    <name evidence="6" type="primary">ACTL7A</name>
</gene>
<dbReference type="Pfam" id="PF00022">
    <property type="entry name" value="Actin"/>
    <property type="match status" value="1"/>
</dbReference>
<accession>A0A670KCL2</accession>
<dbReference type="Ensembl" id="ENSPMRT00000035344.1">
    <property type="protein sequence ID" value="ENSPMRP00000033319.1"/>
    <property type="gene ID" value="ENSPMRG00000021600.1"/>
</dbReference>
<organism evidence="6 7">
    <name type="scientific">Podarcis muralis</name>
    <name type="common">Wall lizard</name>
    <name type="synonym">Lacerta muralis</name>
    <dbReference type="NCBI Taxonomy" id="64176"/>
    <lineage>
        <taxon>Eukaryota</taxon>
        <taxon>Metazoa</taxon>
        <taxon>Chordata</taxon>
        <taxon>Craniata</taxon>
        <taxon>Vertebrata</taxon>
        <taxon>Euteleostomi</taxon>
        <taxon>Lepidosauria</taxon>
        <taxon>Squamata</taxon>
        <taxon>Bifurcata</taxon>
        <taxon>Unidentata</taxon>
        <taxon>Episquamata</taxon>
        <taxon>Laterata</taxon>
        <taxon>Lacertibaenia</taxon>
        <taxon>Lacertidae</taxon>
        <taxon>Podarcis</taxon>
    </lineage>
</organism>
<dbReference type="SUPFAM" id="SSF53067">
    <property type="entry name" value="Actin-like ATPase domain"/>
    <property type="match status" value="2"/>
</dbReference>
<dbReference type="GO" id="GO:0001669">
    <property type="term" value="C:acrosomal vesicle"/>
    <property type="evidence" value="ECO:0007669"/>
    <property type="project" value="Ensembl"/>
</dbReference>